<feature type="domain" description="ADF-H" evidence="4">
    <location>
        <begin position="1"/>
        <end position="102"/>
    </location>
</feature>
<dbReference type="AlphaFoldDB" id="A0A8J6L8B4"/>
<evidence type="ECO:0000256" key="3">
    <source>
        <dbReference type="ARBA" id="ARBA00023203"/>
    </source>
</evidence>
<protein>
    <submittedName>
        <fullName evidence="5">Cofilin-1</fullName>
    </submittedName>
</protein>
<dbReference type="PRINTS" id="PR00006">
    <property type="entry name" value="COFILIN"/>
</dbReference>
<dbReference type="SMART" id="SM00102">
    <property type="entry name" value="ADF"/>
    <property type="match status" value="1"/>
</dbReference>
<keyword evidence="3" id="KW-0009">Actin-binding</keyword>
<dbReference type="InterPro" id="IPR017904">
    <property type="entry name" value="ADF/Cofilin"/>
</dbReference>
<keyword evidence="2" id="KW-0007">Acetylation</keyword>
<gene>
    <name evidence="5" type="ORF">LTLLF_103255</name>
</gene>
<comment type="similarity">
    <text evidence="1">Belongs to the actin-binding proteins ADF family.</text>
</comment>
<comment type="caution">
    <text evidence="5">The sequence shown here is derived from an EMBL/GenBank/DDBJ whole genome shotgun (WGS) entry which is preliminary data.</text>
</comment>
<dbReference type="InterPro" id="IPR029006">
    <property type="entry name" value="ADF-H/Gelsolin-like_dom_sf"/>
</dbReference>
<dbReference type="GO" id="GO:0015629">
    <property type="term" value="C:actin cytoskeleton"/>
    <property type="evidence" value="ECO:0007669"/>
    <property type="project" value="InterPro"/>
</dbReference>
<dbReference type="GO" id="GO:0030042">
    <property type="term" value="P:actin filament depolymerization"/>
    <property type="evidence" value="ECO:0007669"/>
    <property type="project" value="InterPro"/>
</dbReference>
<dbReference type="InterPro" id="IPR002108">
    <property type="entry name" value="ADF-H"/>
</dbReference>
<dbReference type="PANTHER" id="PTHR11913">
    <property type="entry name" value="COFILIN-RELATED"/>
    <property type="match status" value="1"/>
</dbReference>
<proteinExistence type="inferred from homology"/>
<dbReference type="Pfam" id="PF00241">
    <property type="entry name" value="Cofilin_ADF"/>
    <property type="match status" value="1"/>
</dbReference>
<sequence length="102" mass="11124">MAYGVAASDGVIKEGKDILGGDARQTVDDACTSFVEMLPVKNCCYVLYDATYQTKEGKKDDRMFTIRTPECTSLKSKMIYASSKDAIKKKLAGIKHGSQANC</sequence>
<dbReference type="EMBL" id="JAATJU010011300">
    <property type="protein sequence ID" value="KAH0518437.1"/>
    <property type="molecule type" value="Genomic_DNA"/>
</dbReference>
<dbReference type="PROSITE" id="PS51263">
    <property type="entry name" value="ADF_H"/>
    <property type="match status" value="1"/>
</dbReference>
<dbReference type="Gene3D" id="3.40.20.10">
    <property type="entry name" value="Severin"/>
    <property type="match status" value="1"/>
</dbReference>
<dbReference type="GO" id="GO:0003779">
    <property type="term" value="F:actin binding"/>
    <property type="evidence" value="ECO:0007669"/>
    <property type="project" value="UniProtKB-KW"/>
</dbReference>
<name>A0A8J6L8B4_MICOH</name>
<evidence type="ECO:0000313" key="5">
    <source>
        <dbReference type="EMBL" id="KAH0518437.1"/>
    </source>
</evidence>
<evidence type="ECO:0000259" key="4">
    <source>
        <dbReference type="PROSITE" id="PS51263"/>
    </source>
</evidence>
<reference evidence="5" key="1">
    <citation type="submission" date="2020-03" db="EMBL/GenBank/DDBJ databases">
        <title>Studies in the Genomics of Life Span.</title>
        <authorList>
            <person name="Glass D."/>
        </authorList>
    </citation>
    <scope>NUCLEOTIDE SEQUENCE</scope>
    <source>
        <strain evidence="5">LTLLF</strain>
        <tissue evidence="5">Muscle</tissue>
    </source>
</reference>
<evidence type="ECO:0000256" key="2">
    <source>
        <dbReference type="ARBA" id="ARBA00022990"/>
    </source>
</evidence>
<evidence type="ECO:0000313" key="6">
    <source>
        <dbReference type="Proteomes" id="UP000710432"/>
    </source>
</evidence>
<evidence type="ECO:0000256" key="1">
    <source>
        <dbReference type="ARBA" id="ARBA00006844"/>
    </source>
</evidence>
<dbReference type="SUPFAM" id="SSF55753">
    <property type="entry name" value="Actin depolymerizing proteins"/>
    <property type="match status" value="1"/>
</dbReference>
<organism evidence="5 6">
    <name type="scientific">Microtus ochrogaster</name>
    <name type="common">Prairie vole</name>
    <dbReference type="NCBI Taxonomy" id="79684"/>
    <lineage>
        <taxon>Eukaryota</taxon>
        <taxon>Metazoa</taxon>
        <taxon>Chordata</taxon>
        <taxon>Craniata</taxon>
        <taxon>Vertebrata</taxon>
        <taxon>Euteleostomi</taxon>
        <taxon>Mammalia</taxon>
        <taxon>Eutheria</taxon>
        <taxon>Euarchontoglires</taxon>
        <taxon>Glires</taxon>
        <taxon>Rodentia</taxon>
        <taxon>Myomorpha</taxon>
        <taxon>Muroidea</taxon>
        <taxon>Cricetidae</taxon>
        <taxon>Arvicolinae</taxon>
        <taxon>Microtus</taxon>
    </lineage>
</organism>
<accession>A0A8J6L8B4</accession>
<dbReference type="Proteomes" id="UP000710432">
    <property type="component" value="Unassembled WGS sequence"/>
</dbReference>